<dbReference type="PANTHER" id="PTHR14952:SF12">
    <property type="entry name" value="ROPPORIN-1B"/>
    <property type="match status" value="1"/>
</dbReference>
<dbReference type="OrthoDB" id="10067602at2759"/>
<dbReference type="InterPro" id="IPR047844">
    <property type="entry name" value="ROP_DD"/>
</dbReference>
<evidence type="ECO:0000256" key="5">
    <source>
        <dbReference type="ARBA" id="ARBA00023069"/>
    </source>
</evidence>
<evidence type="ECO:0000256" key="4">
    <source>
        <dbReference type="ARBA" id="ARBA00022846"/>
    </source>
</evidence>
<dbReference type="GO" id="GO:0031514">
    <property type="term" value="C:motile cilium"/>
    <property type="evidence" value="ECO:0007669"/>
    <property type="project" value="UniProtKB-SubCell"/>
</dbReference>
<evidence type="ECO:0000256" key="1">
    <source>
        <dbReference type="ARBA" id="ARBA00004230"/>
    </source>
</evidence>
<evidence type="ECO:0000256" key="7">
    <source>
        <dbReference type="ARBA" id="ARBA00035651"/>
    </source>
</evidence>
<evidence type="ECO:0000256" key="3">
    <source>
        <dbReference type="ARBA" id="ARBA00022843"/>
    </source>
</evidence>
<dbReference type="Gene3D" id="1.20.890.10">
    <property type="entry name" value="cAMP-dependent protein kinase regulatory subunit, dimerization-anchoring domain"/>
    <property type="match status" value="1"/>
</dbReference>
<evidence type="ECO:0000256" key="6">
    <source>
        <dbReference type="ARBA" id="ARBA00023273"/>
    </source>
</evidence>
<gene>
    <name evidence="10" type="primary">LOC105907588</name>
</gene>
<evidence type="ECO:0000256" key="8">
    <source>
        <dbReference type="ARBA" id="ARBA00037541"/>
    </source>
</evidence>
<keyword evidence="9" id="KW-1185">Reference proteome</keyword>
<reference evidence="10" key="1">
    <citation type="submission" date="2025-08" db="UniProtKB">
        <authorList>
            <consortium name="RefSeq"/>
        </authorList>
    </citation>
    <scope>IDENTIFICATION</scope>
</reference>
<keyword evidence="3" id="KW-0832">Ubl conjugation</keyword>
<dbReference type="Proteomes" id="UP000515152">
    <property type="component" value="Chromosome 21"/>
</dbReference>
<dbReference type="AlphaFoldDB" id="A0A6P3W7G6"/>
<comment type="function">
    <text evidence="8">Important for male fertility. With ROPN1L, involved in fibrous sheath integrity and sperm motility, plays a role in PKA-dependent signaling processes required for spermatozoa capacitation.</text>
</comment>
<keyword evidence="6" id="KW-0966">Cell projection</keyword>
<dbReference type="KEGG" id="char:105907588"/>
<evidence type="ECO:0000313" key="10">
    <source>
        <dbReference type="RefSeq" id="XP_012691406.1"/>
    </source>
</evidence>
<dbReference type="CDD" id="cd23019">
    <property type="entry name" value="DD_ROP"/>
    <property type="match status" value="1"/>
</dbReference>
<comment type="similarity">
    <text evidence="7">Belongs to the ropporin family.</text>
</comment>
<keyword evidence="4" id="KW-0282">Flagellum</keyword>
<sequence>MSHTGKKIVIPPELPELLKQFTKDAIRTQPGDLIEWSTLYFTALIQGQPLPVKDNLEKAPPPVSVDLTPQTLAAIHSQLGKNSKVTKGQIVEVWKSFGLSQDLLKHIFTVGSFGNEVEWIKFFALGCSYLGGTIKNAMTHACYILNSDSSCTPPDACIPFDTFRYLYTYLAAVDGEVAQTQLERALSQLESLSKDNKDVVKVSDFINTRKIRLG</sequence>
<dbReference type="GeneID" id="105907588"/>
<dbReference type="PANTHER" id="PTHR14952">
    <property type="entry name" value="ROPPORIN-1-LIKE PROTEIN"/>
    <property type="match status" value="1"/>
</dbReference>
<accession>A0A6P3W7G6</accession>
<keyword evidence="5" id="KW-0969">Cilium</keyword>
<organism evidence="9 10">
    <name type="scientific">Clupea harengus</name>
    <name type="common">Atlantic herring</name>
    <dbReference type="NCBI Taxonomy" id="7950"/>
    <lineage>
        <taxon>Eukaryota</taxon>
        <taxon>Metazoa</taxon>
        <taxon>Chordata</taxon>
        <taxon>Craniata</taxon>
        <taxon>Vertebrata</taxon>
        <taxon>Euteleostomi</taxon>
        <taxon>Actinopterygii</taxon>
        <taxon>Neopterygii</taxon>
        <taxon>Teleostei</taxon>
        <taxon>Clupei</taxon>
        <taxon>Clupeiformes</taxon>
        <taxon>Clupeoidei</taxon>
        <taxon>Clupeidae</taxon>
        <taxon>Clupea</taxon>
    </lineage>
</organism>
<protein>
    <submittedName>
        <fullName evidence="10">Ropporin-1</fullName>
    </submittedName>
</protein>
<dbReference type="GO" id="GO:0048240">
    <property type="term" value="P:sperm capacitation"/>
    <property type="evidence" value="ECO:0007669"/>
    <property type="project" value="TreeGrafter"/>
</dbReference>
<dbReference type="SUPFAM" id="SSF47391">
    <property type="entry name" value="Dimerization-anchoring domain of cAMP-dependent PK regulatory subunit"/>
    <property type="match status" value="1"/>
</dbReference>
<keyword evidence="2" id="KW-0597">Phosphoprotein</keyword>
<evidence type="ECO:0000256" key="2">
    <source>
        <dbReference type="ARBA" id="ARBA00022553"/>
    </source>
</evidence>
<comment type="subcellular location">
    <subcellularLocation>
        <location evidence="1">Cell projection</location>
        <location evidence="1">Cilium</location>
        <location evidence="1">Flagellum</location>
    </subcellularLocation>
</comment>
<dbReference type="GO" id="GO:0005737">
    <property type="term" value="C:cytoplasm"/>
    <property type="evidence" value="ECO:0007669"/>
    <property type="project" value="TreeGrafter"/>
</dbReference>
<proteinExistence type="inferred from homology"/>
<dbReference type="RefSeq" id="XP_012691406.1">
    <property type="nucleotide sequence ID" value="XM_012835952.3"/>
</dbReference>
<evidence type="ECO:0000313" key="9">
    <source>
        <dbReference type="Proteomes" id="UP000515152"/>
    </source>
</evidence>
<name>A0A6P3W7G6_CLUHA</name>